<protein>
    <submittedName>
        <fullName evidence="1">Uncharacterized protein</fullName>
    </submittedName>
</protein>
<comment type="caution">
    <text evidence="1">The sequence shown here is derived from an EMBL/GenBank/DDBJ whole genome shotgun (WGS) entry which is preliminary data.</text>
</comment>
<name>A0A0V1L3W8_9BILA</name>
<reference evidence="1 2" key="1">
    <citation type="submission" date="2015-05" db="EMBL/GenBank/DDBJ databases">
        <title>Evolution of Trichinella species and genotypes.</title>
        <authorList>
            <person name="Korhonen P.K."/>
            <person name="Edoardo P."/>
            <person name="Giuseppe L.R."/>
            <person name="Gasser R.B."/>
        </authorList>
    </citation>
    <scope>NUCLEOTIDE SEQUENCE [LARGE SCALE GENOMIC DNA]</scope>
    <source>
        <strain evidence="1">ISS10</strain>
    </source>
</reference>
<dbReference type="AlphaFoldDB" id="A0A0V1L3W8"/>
<gene>
    <name evidence="1" type="ORF">T02_15707</name>
</gene>
<dbReference type="Proteomes" id="UP000054721">
    <property type="component" value="Unassembled WGS sequence"/>
</dbReference>
<feature type="non-terminal residue" evidence="1">
    <location>
        <position position="1"/>
    </location>
</feature>
<organism evidence="1 2">
    <name type="scientific">Trichinella nativa</name>
    <dbReference type="NCBI Taxonomy" id="6335"/>
    <lineage>
        <taxon>Eukaryota</taxon>
        <taxon>Metazoa</taxon>
        <taxon>Ecdysozoa</taxon>
        <taxon>Nematoda</taxon>
        <taxon>Enoplea</taxon>
        <taxon>Dorylaimia</taxon>
        <taxon>Trichinellida</taxon>
        <taxon>Trichinellidae</taxon>
        <taxon>Trichinella</taxon>
    </lineage>
</organism>
<proteinExistence type="predicted"/>
<evidence type="ECO:0000313" key="2">
    <source>
        <dbReference type="Proteomes" id="UP000054721"/>
    </source>
</evidence>
<dbReference type="EMBL" id="JYDW01000149">
    <property type="protein sequence ID" value="KRZ53980.1"/>
    <property type="molecule type" value="Genomic_DNA"/>
</dbReference>
<keyword evidence="2" id="KW-1185">Reference proteome</keyword>
<accession>A0A0V1L3W8</accession>
<sequence>LASKHRLWNKWPLNFAHYLPQYEGQLPNFFEYLEKLQTWNRQIRFYVLFSSFLID</sequence>
<evidence type="ECO:0000313" key="1">
    <source>
        <dbReference type="EMBL" id="KRZ53980.1"/>
    </source>
</evidence>